<dbReference type="OrthoDB" id="128924at2759"/>
<sequence>MDAIKKKMQMLKLDKENALDRAEQAEADKKAAEDRSKQLEEDIAAKEKLLRASEDERDRVLEELHKAEDSLLAADEAAAKLEDELVSLQKKLKGTEDELDKYSEALKDAQEKLELAEKKATDVSALTHHLPHLLPGGHSAVTTVAKEQWRRVTSSCWTPAHSPDMAQSTGCCLRLLLHTFIYISSTPLFLLLSPTPGGGGGRVKSWEWSPSGDTFRPQTPRSASLLRLGNPELPSAMIPPPVGGTVALNSQECGRSAAAGLSHRSPPPPPPRAMAGSSSLEAVRRKIRSLQEQADAAEERAGSLQRELDYERKLRETRSVWLFLSSALETLASWAGKSKQLCALLGSASYTKPHKPVPCGFMLISKPWVFLPVFLFRGMKVIESRAQKDEEKMEIQEIQLKEAKHIAEDADRKYEEVARKLVIIESDLERAEERAELSESQVRQLEEQLRIMDQTLKALMAAEDKYSQKEDKYEEEIKVLSDKLKEAETRAEFAERSVTKLEKSIDDLEEKVAHAKEENLSMHQMLDQTLLELNNM</sequence>
<keyword evidence="11" id="KW-1185">Reference proteome</keyword>
<feature type="region of interest" description="Disordered" evidence="10">
    <location>
        <begin position="202"/>
        <end position="221"/>
    </location>
</feature>
<dbReference type="FunFam" id="1.20.5.170:FF:000161">
    <property type="entry name" value="Tropomyosin 3"/>
    <property type="match status" value="1"/>
</dbReference>
<evidence type="ECO:0000313" key="11">
    <source>
        <dbReference type="Proteomes" id="UP000245341"/>
    </source>
</evidence>
<comment type="similarity">
    <text evidence="2 8">Belongs to the tropomyosin family.</text>
</comment>
<evidence type="ECO:0000256" key="7">
    <source>
        <dbReference type="ARBA" id="ARBA00023212"/>
    </source>
</evidence>
<evidence type="ECO:0000256" key="6">
    <source>
        <dbReference type="ARBA" id="ARBA00023203"/>
    </source>
</evidence>
<dbReference type="FunFam" id="1.20.5.370:FF:000004">
    <property type="entry name" value="tropomyosin alpha-1 chain isoform X1"/>
    <property type="match status" value="1"/>
</dbReference>
<evidence type="ECO:0000256" key="9">
    <source>
        <dbReference type="SAM" id="Coils"/>
    </source>
</evidence>
<evidence type="ECO:0000256" key="5">
    <source>
        <dbReference type="ARBA" id="ARBA00023179"/>
    </source>
</evidence>
<dbReference type="FunFam" id="1.20.5.1160:FF:000013">
    <property type="entry name" value="Tropomyosin 1 (alpha)"/>
    <property type="match status" value="1"/>
</dbReference>
<keyword evidence="4 9" id="KW-0175">Coiled coil</keyword>
<evidence type="ECO:0000256" key="1">
    <source>
        <dbReference type="ARBA" id="ARBA00004245"/>
    </source>
</evidence>
<dbReference type="GO" id="GO:0005856">
    <property type="term" value="C:cytoskeleton"/>
    <property type="evidence" value="ECO:0007669"/>
    <property type="project" value="UniProtKB-SubCell"/>
</dbReference>
<dbReference type="PROSITE" id="PS00326">
    <property type="entry name" value="TROPOMYOSIN"/>
    <property type="match status" value="1"/>
</dbReference>
<dbReference type="AlphaFoldDB" id="A0A7F8R205"/>
<keyword evidence="3" id="KW-0007">Acetylation</keyword>
<keyword evidence="5" id="KW-0514">Muscle protein</keyword>
<dbReference type="InterPro" id="IPR014751">
    <property type="entry name" value="XRCC4-like_C"/>
</dbReference>
<reference evidence="12" key="1">
    <citation type="submission" date="2025-08" db="UniProtKB">
        <authorList>
            <consortium name="RefSeq"/>
        </authorList>
    </citation>
    <scope>IDENTIFICATION</scope>
    <source>
        <tissue evidence="12">Liver</tissue>
    </source>
</reference>
<accession>A0A7F8R205</accession>
<proteinExistence type="inferred from homology"/>
<evidence type="ECO:0000256" key="8">
    <source>
        <dbReference type="RuleBase" id="RU004515"/>
    </source>
</evidence>
<dbReference type="FunFam" id="1.20.5.340:FF:000032">
    <property type="entry name" value="Tropomyosin alpha-1 chain"/>
    <property type="match status" value="1"/>
</dbReference>
<dbReference type="Gene3D" id="1.20.5.370">
    <property type="match status" value="1"/>
</dbReference>
<dbReference type="CTD" id="7168"/>
<evidence type="ECO:0000256" key="10">
    <source>
        <dbReference type="SAM" id="MobiDB-lite"/>
    </source>
</evidence>
<feature type="region of interest" description="Disordered" evidence="10">
    <location>
        <begin position="256"/>
        <end position="278"/>
    </location>
</feature>
<dbReference type="RefSeq" id="XP_030887395.1">
    <property type="nucleotide sequence ID" value="XM_031031535.1"/>
</dbReference>
<dbReference type="GeneID" id="102743825"/>
<dbReference type="Pfam" id="PF00261">
    <property type="entry name" value="Tropomyosin"/>
    <property type="match status" value="1"/>
</dbReference>
<dbReference type="Proteomes" id="UP000245341">
    <property type="component" value="Unplaced"/>
</dbReference>
<organism evidence="11 12">
    <name type="scientific">Leptonychotes weddellii</name>
    <name type="common">Weddell seal</name>
    <name type="synonym">Otaria weddellii</name>
    <dbReference type="NCBI Taxonomy" id="9713"/>
    <lineage>
        <taxon>Eukaryota</taxon>
        <taxon>Metazoa</taxon>
        <taxon>Chordata</taxon>
        <taxon>Craniata</taxon>
        <taxon>Vertebrata</taxon>
        <taxon>Euteleostomi</taxon>
        <taxon>Mammalia</taxon>
        <taxon>Eutheria</taxon>
        <taxon>Laurasiatheria</taxon>
        <taxon>Carnivora</taxon>
        <taxon>Caniformia</taxon>
        <taxon>Pinnipedia</taxon>
        <taxon>Phocidae</taxon>
        <taxon>Monachinae</taxon>
        <taxon>Lobodontini</taxon>
        <taxon>Leptonychotes</taxon>
    </lineage>
</organism>
<protein>
    <submittedName>
        <fullName evidence="12">Tropomyosin alpha-1 chain</fullName>
    </submittedName>
</protein>
<dbReference type="Gene3D" id="1.20.5.340">
    <property type="match status" value="2"/>
</dbReference>
<dbReference type="PRINTS" id="PR00194">
    <property type="entry name" value="TROPOMYOSIN"/>
</dbReference>
<dbReference type="GO" id="GO:0003779">
    <property type="term" value="F:actin binding"/>
    <property type="evidence" value="ECO:0007669"/>
    <property type="project" value="UniProtKB-KW"/>
</dbReference>
<evidence type="ECO:0000313" key="12">
    <source>
        <dbReference type="RefSeq" id="XP_030887395.1"/>
    </source>
</evidence>
<feature type="coiled-coil region" evidence="9">
    <location>
        <begin position="379"/>
        <end position="525"/>
    </location>
</feature>
<dbReference type="InterPro" id="IPR000533">
    <property type="entry name" value="Tropomyosin"/>
</dbReference>
<evidence type="ECO:0000256" key="4">
    <source>
        <dbReference type="ARBA" id="ARBA00023054"/>
    </source>
</evidence>
<name>A0A7F8R205_LEPWE</name>
<comment type="subcellular location">
    <subcellularLocation>
        <location evidence="1">Cytoplasm</location>
        <location evidence="1">Cytoskeleton</location>
    </subcellularLocation>
</comment>
<feature type="region of interest" description="Disordered" evidence="10">
    <location>
        <begin position="15"/>
        <end position="39"/>
    </location>
</feature>
<keyword evidence="6" id="KW-0009">Actin-binding</keyword>
<dbReference type="PANTHER" id="PTHR19269">
    <property type="entry name" value="TROPOMYOSIN"/>
    <property type="match status" value="1"/>
</dbReference>
<evidence type="ECO:0000256" key="3">
    <source>
        <dbReference type="ARBA" id="ARBA00022990"/>
    </source>
</evidence>
<dbReference type="Gene3D" id="1.20.5.170">
    <property type="match status" value="1"/>
</dbReference>
<gene>
    <name evidence="12" type="primary">TPM1</name>
</gene>
<keyword evidence="7" id="KW-0963">Cytoplasm</keyword>
<dbReference type="KEGG" id="lww:102743825"/>
<feature type="coiled-coil region" evidence="9">
    <location>
        <begin position="280"/>
        <end position="307"/>
    </location>
</feature>
<dbReference type="SUPFAM" id="SSF57997">
    <property type="entry name" value="Tropomyosin"/>
    <property type="match status" value="2"/>
</dbReference>
<evidence type="ECO:0000256" key="2">
    <source>
        <dbReference type="ARBA" id="ARBA00009036"/>
    </source>
</evidence>
<keyword evidence="7" id="KW-0206">Cytoskeleton</keyword>